<dbReference type="CDD" id="cd15798">
    <property type="entry name" value="PMEI-like_3"/>
    <property type="match status" value="3"/>
</dbReference>
<dbReference type="InterPro" id="IPR012334">
    <property type="entry name" value="Pectin_lyas_fold"/>
</dbReference>
<organism evidence="19 20">
    <name type="scientific">Turnera subulata</name>
    <dbReference type="NCBI Taxonomy" id="218843"/>
    <lineage>
        <taxon>Eukaryota</taxon>
        <taxon>Viridiplantae</taxon>
        <taxon>Streptophyta</taxon>
        <taxon>Embryophyta</taxon>
        <taxon>Tracheophyta</taxon>
        <taxon>Spermatophyta</taxon>
        <taxon>Magnoliopsida</taxon>
        <taxon>eudicotyledons</taxon>
        <taxon>Gunneridae</taxon>
        <taxon>Pentapetalae</taxon>
        <taxon>rosids</taxon>
        <taxon>fabids</taxon>
        <taxon>Malpighiales</taxon>
        <taxon>Passifloraceae</taxon>
        <taxon>Turnera</taxon>
    </lineage>
</organism>
<dbReference type="InterPro" id="IPR000070">
    <property type="entry name" value="Pectinesterase_cat"/>
</dbReference>
<comment type="similarity">
    <text evidence="3">In the N-terminal section; belongs to the PMEI family.</text>
</comment>
<keyword evidence="7" id="KW-0964">Secreted</keyword>
<feature type="active site" evidence="16">
    <location>
        <position position="840"/>
    </location>
</feature>
<dbReference type="SMART" id="SM00856">
    <property type="entry name" value="PMEI"/>
    <property type="match status" value="3"/>
</dbReference>
<evidence type="ECO:0000256" key="16">
    <source>
        <dbReference type="PROSITE-ProRule" id="PRU10040"/>
    </source>
</evidence>
<dbReference type="InterPro" id="IPR033131">
    <property type="entry name" value="Pectinesterase_Asp_AS"/>
</dbReference>
<dbReference type="InterPro" id="IPR006501">
    <property type="entry name" value="Pectinesterase_inhib_dom"/>
</dbReference>
<keyword evidence="6" id="KW-0134">Cell wall</keyword>
<dbReference type="PANTHER" id="PTHR31707">
    <property type="entry name" value="PECTINESTERASE"/>
    <property type="match status" value="1"/>
</dbReference>
<evidence type="ECO:0000259" key="18">
    <source>
        <dbReference type="SMART" id="SM00856"/>
    </source>
</evidence>
<feature type="non-terminal residue" evidence="19">
    <location>
        <position position="1503"/>
    </location>
</feature>
<evidence type="ECO:0000256" key="9">
    <source>
        <dbReference type="ARBA" id="ARBA00022801"/>
    </source>
</evidence>
<keyword evidence="10" id="KW-0063">Aspartyl esterase</keyword>
<evidence type="ECO:0000313" key="20">
    <source>
        <dbReference type="Proteomes" id="UP001141552"/>
    </source>
</evidence>
<feature type="chain" id="PRO_5040377055" description="pectinesterase" evidence="17">
    <location>
        <begin position="28"/>
        <end position="1503"/>
    </location>
</feature>
<evidence type="ECO:0000256" key="1">
    <source>
        <dbReference type="ARBA" id="ARBA00004191"/>
    </source>
</evidence>
<dbReference type="Proteomes" id="UP001141552">
    <property type="component" value="Unassembled WGS sequence"/>
</dbReference>
<evidence type="ECO:0000256" key="4">
    <source>
        <dbReference type="ARBA" id="ARBA00007786"/>
    </source>
</evidence>
<evidence type="ECO:0000256" key="5">
    <source>
        <dbReference type="ARBA" id="ARBA00013229"/>
    </source>
</evidence>
<dbReference type="GO" id="GO:0004857">
    <property type="term" value="F:enzyme inhibitor activity"/>
    <property type="evidence" value="ECO:0007669"/>
    <property type="project" value="InterPro"/>
</dbReference>
<comment type="similarity">
    <text evidence="4">In the C-terminal section; belongs to the pectinesterase family.</text>
</comment>
<keyword evidence="13" id="KW-0961">Cell wall biogenesis/degradation</keyword>
<evidence type="ECO:0000256" key="14">
    <source>
        <dbReference type="ARBA" id="ARBA00047928"/>
    </source>
</evidence>
<dbReference type="GO" id="GO:0042545">
    <property type="term" value="P:cell wall modification"/>
    <property type="evidence" value="ECO:0007669"/>
    <property type="project" value="InterPro"/>
</dbReference>
<gene>
    <name evidence="19" type="ORF">Tsubulata_039873</name>
</gene>
<dbReference type="SUPFAM" id="SSF51126">
    <property type="entry name" value="Pectin lyase-like"/>
    <property type="match status" value="3"/>
</dbReference>
<protein>
    <recommendedName>
        <fullName evidence="5">pectinesterase</fullName>
        <ecNumber evidence="5">3.1.1.11</ecNumber>
    </recommendedName>
</protein>
<comment type="pathway">
    <text evidence="2">Glycan metabolism; pectin degradation; 2-dehydro-3-deoxy-D-gluconate from pectin: step 1/5.</text>
</comment>
<accession>A0A9Q0J6K8</accession>
<dbReference type="FunFam" id="2.160.20.10:FF:000001">
    <property type="entry name" value="Pectinesterase"/>
    <property type="match status" value="3"/>
</dbReference>
<feature type="domain" description="Pectinesterase inhibitor" evidence="18">
    <location>
        <begin position="990"/>
        <end position="1132"/>
    </location>
</feature>
<dbReference type="EC" id="3.1.1.11" evidence="5"/>
<dbReference type="SUPFAM" id="SSF101148">
    <property type="entry name" value="Plant invertase/pectin methylesterase inhibitor"/>
    <property type="match status" value="3"/>
</dbReference>
<comment type="subcellular location">
    <subcellularLocation>
        <location evidence="1">Secreted</location>
        <location evidence="1">Cell wall</location>
    </subcellularLocation>
</comment>
<feature type="signal peptide" evidence="17">
    <location>
        <begin position="1"/>
        <end position="27"/>
    </location>
</feature>
<dbReference type="Pfam" id="PF04043">
    <property type="entry name" value="PMEI"/>
    <property type="match status" value="3"/>
</dbReference>
<evidence type="ECO:0000256" key="11">
    <source>
        <dbReference type="ARBA" id="ARBA00023157"/>
    </source>
</evidence>
<dbReference type="EMBL" id="JAKUCV010005342">
    <property type="protein sequence ID" value="KAJ4831541.1"/>
    <property type="molecule type" value="Genomic_DNA"/>
</dbReference>
<reference evidence="19" key="1">
    <citation type="submission" date="2022-02" db="EMBL/GenBank/DDBJ databases">
        <authorList>
            <person name="Henning P.M."/>
            <person name="McCubbin A.G."/>
            <person name="Shore J.S."/>
        </authorList>
    </citation>
    <scope>NUCLEOTIDE SEQUENCE</scope>
    <source>
        <strain evidence="19">F60SS</strain>
        <tissue evidence="19">Leaves</tissue>
    </source>
</reference>
<evidence type="ECO:0000256" key="13">
    <source>
        <dbReference type="ARBA" id="ARBA00023316"/>
    </source>
</evidence>
<feature type="domain" description="Pectinesterase inhibitor" evidence="18">
    <location>
        <begin position="480"/>
        <end position="633"/>
    </location>
</feature>
<dbReference type="FunFam" id="1.20.140.40:FF:000004">
    <property type="entry name" value="Pectinesterase"/>
    <property type="match status" value="1"/>
</dbReference>
<reference evidence="19" key="2">
    <citation type="journal article" date="2023" name="Plants (Basel)">
        <title>Annotation of the Turnera subulata (Passifloraceae) Draft Genome Reveals the S-Locus Evolved after the Divergence of Turneroideae from Passifloroideae in a Stepwise Manner.</title>
        <authorList>
            <person name="Henning P.M."/>
            <person name="Roalson E.H."/>
            <person name="Mir W."/>
            <person name="McCubbin A.G."/>
            <person name="Shore J.S."/>
        </authorList>
    </citation>
    <scope>NUCLEOTIDE SEQUENCE</scope>
    <source>
        <strain evidence="19">F60SS</strain>
    </source>
</reference>
<dbReference type="Gene3D" id="2.160.20.10">
    <property type="entry name" value="Single-stranded right-handed beta-helix, Pectin lyase-like"/>
    <property type="match status" value="3"/>
</dbReference>
<dbReference type="InterPro" id="IPR035513">
    <property type="entry name" value="Invertase/methylesterase_inhib"/>
</dbReference>
<keyword evidence="20" id="KW-1185">Reference proteome</keyword>
<evidence type="ECO:0000256" key="17">
    <source>
        <dbReference type="SAM" id="SignalP"/>
    </source>
</evidence>
<keyword evidence="8 17" id="KW-0732">Signal</keyword>
<keyword evidence="11" id="KW-1015">Disulfide bond</keyword>
<name>A0A9Q0J6K8_9ROSI</name>
<comment type="function">
    <text evidence="15">Acts in the modification of cell walls via demethylesterification of cell wall pectin.</text>
</comment>
<dbReference type="Pfam" id="PF01095">
    <property type="entry name" value="Pectinesterase"/>
    <property type="match status" value="3"/>
</dbReference>
<comment type="catalytic activity">
    <reaction evidence="14">
        <text>[(1-&gt;4)-alpha-D-galacturonosyl methyl ester](n) + n H2O = [(1-&gt;4)-alpha-D-galacturonosyl](n) + n methanol + n H(+)</text>
        <dbReference type="Rhea" id="RHEA:22380"/>
        <dbReference type="Rhea" id="RHEA-COMP:14570"/>
        <dbReference type="Rhea" id="RHEA-COMP:14573"/>
        <dbReference type="ChEBI" id="CHEBI:15377"/>
        <dbReference type="ChEBI" id="CHEBI:15378"/>
        <dbReference type="ChEBI" id="CHEBI:17790"/>
        <dbReference type="ChEBI" id="CHEBI:140522"/>
        <dbReference type="ChEBI" id="CHEBI:140523"/>
        <dbReference type="EC" id="3.1.1.11"/>
    </reaction>
</comment>
<dbReference type="PROSITE" id="PS00503">
    <property type="entry name" value="PECTINESTERASE_2"/>
    <property type="match status" value="3"/>
</dbReference>
<feature type="domain" description="Pectinesterase inhibitor" evidence="18">
    <location>
        <begin position="32"/>
        <end position="185"/>
    </location>
</feature>
<feature type="active site" evidence="16">
    <location>
        <position position="1349"/>
    </location>
</feature>
<keyword evidence="12" id="KW-0325">Glycoprotein</keyword>
<evidence type="ECO:0000256" key="10">
    <source>
        <dbReference type="ARBA" id="ARBA00023085"/>
    </source>
</evidence>
<dbReference type="GO" id="GO:0030599">
    <property type="term" value="F:pectinesterase activity"/>
    <property type="evidence" value="ECO:0007669"/>
    <property type="project" value="UniProtKB-EC"/>
</dbReference>
<evidence type="ECO:0000256" key="15">
    <source>
        <dbReference type="ARBA" id="ARBA00057335"/>
    </source>
</evidence>
<evidence type="ECO:0000256" key="6">
    <source>
        <dbReference type="ARBA" id="ARBA00022512"/>
    </source>
</evidence>
<dbReference type="Gene3D" id="1.20.140.40">
    <property type="entry name" value="Invertase/pectin methylesterase inhibitor family protein"/>
    <property type="match status" value="3"/>
</dbReference>
<evidence type="ECO:0000256" key="8">
    <source>
        <dbReference type="ARBA" id="ARBA00022729"/>
    </source>
</evidence>
<evidence type="ECO:0000256" key="12">
    <source>
        <dbReference type="ARBA" id="ARBA00023180"/>
    </source>
</evidence>
<evidence type="ECO:0000256" key="3">
    <source>
        <dbReference type="ARBA" id="ARBA00006027"/>
    </source>
</evidence>
<dbReference type="InterPro" id="IPR011050">
    <property type="entry name" value="Pectin_lyase_fold/virulence"/>
</dbReference>
<feature type="active site" evidence="16">
    <location>
        <position position="384"/>
    </location>
</feature>
<dbReference type="OrthoDB" id="2019149at2759"/>
<evidence type="ECO:0000256" key="2">
    <source>
        <dbReference type="ARBA" id="ARBA00005184"/>
    </source>
</evidence>
<sequence length="1503" mass="164075">MASKLFFSAITLHILLLLPFFSTTSLADTLPSSPVTPGTLCKDTPDPSYCKSVLPNRSANVYDSGRYCVGKSVYQSQRFLNLVNKYLAQRSSLSTTAVRALQDCQFLAGLNIDILQGVSRTVNASSKTLPALPAEDVQTYLSAILTNQQTCLEGLQATASSWSVKNGLSVPLSNDTKLYSTSLALFTKGWVPKKKRGATGKLSRRLLALTEGGFPESVSRRVLLQTDTRQANLTVSLDGSGDFTSISDAVNAAPNNTDGSNGYFVIYVKAGVYEEYVSIAKNKKYLKIVGDGINQTVITGNRSVVDGWTTFNSATFAVVAPNFVGVNLTIRNTAGAIKHQAVALRNGADLSVFYNCSFEGYQDTLYTHSMRQFYRECDVYGTVDFIFGNAAVVFQNCNLYPRLPMSGQFNAVTAQGRTDPNQNTGTSIHNCTITAAPDLAASNATVNTYLGRPWKEYSRTVVMQSFLDSLINPAGWSVWSGDFALNTSYYAEYDNQGPGSDTTNRVTWPGYHVINATDAANFTVSGFLFGDNWIPQTGRSSLSTPDIRALEDCQFLASLNVDNLQSASNTVNASSTLPTLQAEEVDTYLSAILTNQQTCLEGLQATASSWSVKNGLSVPLTNDTKLYSTSLALFTKGWVPDKKRGTTWKPTRRLLGLTKGGLSLTISSGFPESTNRRKLFQTDTSQVNLTVSLDGSGDFTSINDAVNAAPNNTDGSNGYFVIHVKAGVYEEYVSIAKNKKYLMMVGDGINQTVITGNHSVADGWTTFNSATFAVVAPNFVAVNLTIRNTAGAIKYQAVALRNGADLSVFYNCSFEGYQDTLYTHSMRQFYRNCDVYGTVDFIFGNAAVVLQNCNLYPRLPMSGQFNAVTAQGRTDPNQNTGTSIHNCTITAAPDLAASNTTVNTYLGRPWKEYSRTVVMQSFLDSLINPAGWSVWSGDFALNTSYYAEYDNRGPGSDTTNRVTWPGYHIINATDAANFTVSQFLFGDYWIPQTGISFQVLLLPLEPFARTLQILIIANLCYLTNLPMSMTLPDIVLRSSLSTPASRALEDCQFLASLNVDILQSVSNTVNASSTTLPTLPAEDVHTYLSAILTNQQTCLEGLQATASPWSVKNGLSVPLSNDNKLHSISLALFTKGWVPHQKKGVTPRPTRRLLALTHERLSLQKKGSKIRATHQSKSRRNLQKRYSNQNRVLVSRMVTVSQDGTGDFSSINDAVAAAPNNTDGSKGYFLIYVKAGVYEEYVSIAKSKTYLMMVGDGINRTVITGNRSVADGYTTFNSATFAVVAPNFTAINLTIRNTAGAIKYQAVALRNDADLSVFYNCSFEGYQDTLYTHSMRQFYRNCDVYGTVDFIFGNAAVVLQNCNLYPRLPMSGQFNTITAQGRTDSNQNTGTSIHNCTITAAADLASSNTTVQTYLGRPWKEYSRTVVMQSFLDSLINPAGWSIWSGDFALNTSYYAEYDNRGPGSDTTNRVTWPGYHIINATDAANFTVSGFLFGDNWIPKTG</sequence>
<keyword evidence="9" id="KW-0378">Hydrolase</keyword>
<evidence type="ECO:0000313" key="19">
    <source>
        <dbReference type="EMBL" id="KAJ4831541.1"/>
    </source>
</evidence>
<proteinExistence type="inferred from homology"/>
<evidence type="ECO:0000256" key="7">
    <source>
        <dbReference type="ARBA" id="ARBA00022525"/>
    </source>
</evidence>
<comment type="caution">
    <text evidence="19">The sequence shown here is derived from an EMBL/GenBank/DDBJ whole genome shotgun (WGS) entry which is preliminary data.</text>
</comment>